<dbReference type="GO" id="GO:0006606">
    <property type="term" value="P:protein import into nucleus"/>
    <property type="evidence" value="ECO:0007669"/>
    <property type="project" value="InterPro"/>
</dbReference>
<sequence length="108" mass="12655">MIPLGPSERTEGRRNWYKVVVDANEGRRKRENQMVDISKRKHEETLLKKRRKDLQNQQHFIASLNPSTVVEKKTDMLSESRVHTSYASAHPHSTDSQKVECILRMLWG</sequence>
<reference evidence="7 8" key="1">
    <citation type="submission" date="2024-01" db="EMBL/GenBank/DDBJ databases">
        <title>The complete chloroplast genome sequence of Lithospermum erythrorhizon: insights into the phylogenetic relationship among Boraginaceae species and the maternal lineages of purple gromwells.</title>
        <authorList>
            <person name="Okada T."/>
            <person name="Watanabe K."/>
        </authorList>
    </citation>
    <scope>NUCLEOTIDE SEQUENCE [LARGE SCALE GENOMIC DNA]</scope>
</reference>
<dbReference type="Proteomes" id="UP001454036">
    <property type="component" value="Unassembled WGS sequence"/>
</dbReference>
<dbReference type="InterPro" id="IPR002652">
    <property type="entry name" value="Importin-a_IBB"/>
</dbReference>
<dbReference type="InterPro" id="IPR036975">
    <property type="entry name" value="Importin-a_IBB_sf"/>
</dbReference>
<evidence type="ECO:0000256" key="4">
    <source>
        <dbReference type="ARBA" id="ARBA00022927"/>
    </source>
</evidence>
<dbReference type="FunFam" id="1.20.5.690:FF:000002">
    <property type="entry name" value="Importin subunit alpha"/>
    <property type="match status" value="1"/>
</dbReference>
<dbReference type="EMBL" id="BAABME010018016">
    <property type="protein sequence ID" value="GAA0152254.1"/>
    <property type="molecule type" value="Genomic_DNA"/>
</dbReference>
<dbReference type="Gene3D" id="1.20.5.690">
    <property type="entry name" value="Importin-alpha, importin-beta-binding domain"/>
    <property type="match status" value="1"/>
</dbReference>
<dbReference type="SUPFAM" id="SSF48371">
    <property type="entry name" value="ARM repeat"/>
    <property type="match status" value="1"/>
</dbReference>
<keyword evidence="4" id="KW-0653">Protein transport</keyword>
<dbReference type="GO" id="GO:0061608">
    <property type="term" value="F:nuclear import signal receptor activity"/>
    <property type="evidence" value="ECO:0007669"/>
    <property type="project" value="InterPro"/>
</dbReference>
<feature type="domain" description="IBB" evidence="6">
    <location>
        <begin position="1"/>
        <end position="59"/>
    </location>
</feature>
<proteinExistence type="inferred from homology"/>
<comment type="caution">
    <text evidence="7">The sequence shown here is derived from an EMBL/GenBank/DDBJ whole genome shotgun (WGS) entry which is preliminary data.</text>
</comment>
<evidence type="ECO:0000256" key="1">
    <source>
        <dbReference type="ARBA" id="ARBA00010394"/>
    </source>
</evidence>
<name>A0AAV3PKH5_LITER</name>
<evidence type="ECO:0000256" key="3">
    <source>
        <dbReference type="ARBA" id="ARBA00022737"/>
    </source>
</evidence>
<evidence type="ECO:0000313" key="8">
    <source>
        <dbReference type="Proteomes" id="UP001454036"/>
    </source>
</evidence>
<keyword evidence="2 5" id="KW-0813">Transport</keyword>
<keyword evidence="3" id="KW-0677">Repeat</keyword>
<dbReference type="Pfam" id="PF01749">
    <property type="entry name" value="IBB"/>
    <property type="match status" value="1"/>
</dbReference>
<protein>
    <recommendedName>
        <fullName evidence="6">IBB domain-containing protein</fullName>
    </recommendedName>
</protein>
<dbReference type="AlphaFoldDB" id="A0AAV3PKH5"/>
<dbReference type="InterPro" id="IPR016024">
    <property type="entry name" value="ARM-type_fold"/>
</dbReference>
<evidence type="ECO:0000256" key="2">
    <source>
        <dbReference type="ARBA" id="ARBA00022448"/>
    </source>
</evidence>
<keyword evidence="8" id="KW-1185">Reference proteome</keyword>
<evidence type="ECO:0000256" key="5">
    <source>
        <dbReference type="PROSITE-ProRule" id="PRU00561"/>
    </source>
</evidence>
<organism evidence="7 8">
    <name type="scientific">Lithospermum erythrorhizon</name>
    <name type="common">Purple gromwell</name>
    <name type="synonym">Lithospermum officinale var. erythrorhizon</name>
    <dbReference type="NCBI Taxonomy" id="34254"/>
    <lineage>
        <taxon>Eukaryota</taxon>
        <taxon>Viridiplantae</taxon>
        <taxon>Streptophyta</taxon>
        <taxon>Embryophyta</taxon>
        <taxon>Tracheophyta</taxon>
        <taxon>Spermatophyta</taxon>
        <taxon>Magnoliopsida</taxon>
        <taxon>eudicotyledons</taxon>
        <taxon>Gunneridae</taxon>
        <taxon>Pentapetalae</taxon>
        <taxon>asterids</taxon>
        <taxon>lamiids</taxon>
        <taxon>Boraginales</taxon>
        <taxon>Boraginaceae</taxon>
        <taxon>Boraginoideae</taxon>
        <taxon>Lithospermeae</taxon>
        <taxon>Lithospermum</taxon>
    </lineage>
</organism>
<accession>A0AAV3PKH5</accession>
<evidence type="ECO:0000259" key="6">
    <source>
        <dbReference type="PROSITE" id="PS51214"/>
    </source>
</evidence>
<gene>
    <name evidence="7" type="ORF">LIER_37457</name>
</gene>
<comment type="similarity">
    <text evidence="1">Belongs to the importin alpha family.</text>
</comment>
<evidence type="ECO:0000313" key="7">
    <source>
        <dbReference type="EMBL" id="GAA0152254.1"/>
    </source>
</evidence>
<dbReference type="PROSITE" id="PS51214">
    <property type="entry name" value="IBB"/>
    <property type="match status" value="1"/>
</dbReference>